<proteinExistence type="predicted"/>
<dbReference type="Pfam" id="PF13420">
    <property type="entry name" value="Acetyltransf_4"/>
    <property type="match status" value="1"/>
</dbReference>
<evidence type="ECO:0008006" key="3">
    <source>
        <dbReference type="Google" id="ProtNLM"/>
    </source>
</evidence>
<keyword evidence="2" id="KW-1185">Reference proteome</keyword>
<dbReference type="Gene3D" id="3.40.630.30">
    <property type="match status" value="1"/>
</dbReference>
<dbReference type="InterPro" id="IPR016181">
    <property type="entry name" value="Acyl_CoA_acyltransferase"/>
</dbReference>
<evidence type="ECO:0000313" key="1">
    <source>
        <dbReference type="EMBL" id="GAA4882706.1"/>
    </source>
</evidence>
<accession>A0ABP9EM90</accession>
<dbReference type="Proteomes" id="UP001500433">
    <property type="component" value="Unassembled WGS sequence"/>
</dbReference>
<dbReference type="EMBL" id="BAABJH010000001">
    <property type="protein sequence ID" value="GAA4882706.1"/>
    <property type="molecule type" value="Genomic_DNA"/>
</dbReference>
<comment type="caution">
    <text evidence="1">The sequence shown here is derived from an EMBL/GenBank/DDBJ whole genome shotgun (WGS) entry which is preliminary data.</text>
</comment>
<evidence type="ECO:0000313" key="2">
    <source>
        <dbReference type="Proteomes" id="UP001500433"/>
    </source>
</evidence>
<protein>
    <recommendedName>
        <fullName evidence="3">Ribosomal-protein-serine acetyltransferase</fullName>
    </recommendedName>
</protein>
<name>A0ABP9EM90_9FLAO</name>
<organism evidence="1 2">
    <name type="scientific">Flaviramulus aquimarinus</name>
    <dbReference type="NCBI Taxonomy" id="1170456"/>
    <lineage>
        <taxon>Bacteria</taxon>
        <taxon>Pseudomonadati</taxon>
        <taxon>Bacteroidota</taxon>
        <taxon>Flavobacteriia</taxon>
        <taxon>Flavobacteriales</taxon>
        <taxon>Flavobacteriaceae</taxon>
        <taxon>Flaviramulus</taxon>
    </lineage>
</organism>
<dbReference type="SUPFAM" id="SSF55729">
    <property type="entry name" value="Acyl-CoA N-acyltransferases (Nat)"/>
    <property type="match status" value="1"/>
</dbReference>
<dbReference type="RefSeq" id="WP_345271938.1">
    <property type="nucleotide sequence ID" value="NZ_BAABJH010000001.1"/>
</dbReference>
<gene>
    <name evidence="1" type="ORF">GCM10023311_01000</name>
</gene>
<sequence>MNSYKVLNKQKYINENFAIVPIRYEDRMAILKWRNEQVFHLRQNRPLTEEDQDHYFSNVVDKLFNQEQPNQILFSYMENDICIGYGGLVHINWIDKNAEISFIMNTELEKEYFAKHWTIFLQLIDQVAFKELNLYKLFTYAFDLRPHIYEIIENSGFVKEARLKKHCFFNGAYKDVIIHSKFNKPDAL</sequence>
<reference evidence="2" key="1">
    <citation type="journal article" date="2019" name="Int. J. Syst. Evol. Microbiol.">
        <title>The Global Catalogue of Microorganisms (GCM) 10K type strain sequencing project: providing services to taxonomists for standard genome sequencing and annotation.</title>
        <authorList>
            <consortium name="The Broad Institute Genomics Platform"/>
            <consortium name="The Broad Institute Genome Sequencing Center for Infectious Disease"/>
            <person name="Wu L."/>
            <person name="Ma J."/>
        </authorList>
    </citation>
    <scope>NUCLEOTIDE SEQUENCE [LARGE SCALE GENOMIC DNA]</scope>
    <source>
        <strain evidence="2">JCM 18274</strain>
    </source>
</reference>